<dbReference type="Gene3D" id="1.25.40.990">
    <property type="match status" value="1"/>
</dbReference>
<name>A0A1V9Y3T3_9ACAR</name>
<dbReference type="PANTHER" id="PTHR12436:SF38">
    <property type="entry name" value="SAC3 DOMAIN-CONTAINING PROTEIN 1"/>
    <property type="match status" value="1"/>
</dbReference>
<dbReference type="InterPro" id="IPR045107">
    <property type="entry name" value="SAC3/GANP/THP3"/>
</dbReference>
<dbReference type="GO" id="GO:0051225">
    <property type="term" value="P:spindle assembly"/>
    <property type="evidence" value="ECO:0007669"/>
    <property type="project" value="TreeGrafter"/>
</dbReference>
<reference evidence="2 3" key="1">
    <citation type="journal article" date="2017" name="Gigascience">
        <title>Draft genome of the honey bee ectoparasitic mite, Tropilaelaps mercedesae, is shaped by the parasitic life history.</title>
        <authorList>
            <person name="Dong X."/>
            <person name="Armstrong S.D."/>
            <person name="Xia D."/>
            <person name="Makepeace B.L."/>
            <person name="Darby A.C."/>
            <person name="Kadowaki T."/>
        </authorList>
    </citation>
    <scope>NUCLEOTIDE SEQUENCE [LARGE SCALE GENOMIC DNA]</scope>
    <source>
        <strain evidence="2">Wuxi-XJTLU</strain>
    </source>
</reference>
<proteinExistence type="predicted"/>
<keyword evidence="3" id="KW-1185">Reference proteome</keyword>
<dbReference type="EMBL" id="MNPL01000049">
    <property type="protein sequence ID" value="OQR80392.1"/>
    <property type="molecule type" value="Genomic_DNA"/>
</dbReference>
<protein>
    <submittedName>
        <fullName evidence="2">SAC3 domain-containing protein 1-like</fullName>
    </submittedName>
</protein>
<dbReference type="GO" id="GO:0005634">
    <property type="term" value="C:nucleus"/>
    <property type="evidence" value="ECO:0007669"/>
    <property type="project" value="TreeGrafter"/>
</dbReference>
<accession>A0A1V9Y3T3</accession>
<comment type="caution">
    <text evidence="2">The sequence shown here is derived from an EMBL/GenBank/DDBJ whole genome shotgun (WGS) entry which is preliminary data.</text>
</comment>
<gene>
    <name evidence="2" type="ORF">BIW11_00002</name>
</gene>
<dbReference type="Proteomes" id="UP000192247">
    <property type="component" value="Unassembled WGS sequence"/>
</dbReference>
<dbReference type="InterPro" id="IPR005062">
    <property type="entry name" value="SAC3/GANP/THP3_conserved"/>
</dbReference>
<dbReference type="Pfam" id="PF03399">
    <property type="entry name" value="SAC3_GANP"/>
    <property type="match status" value="1"/>
</dbReference>
<dbReference type="GO" id="GO:0005813">
    <property type="term" value="C:centrosome"/>
    <property type="evidence" value="ECO:0007669"/>
    <property type="project" value="TreeGrafter"/>
</dbReference>
<evidence type="ECO:0000259" key="1">
    <source>
        <dbReference type="Pfam" id="PF03399"/>
    </source>
</evidence>
<dbReference type="PANTHER" id="PTHR12436">
    <property type="entry name" value="80 KDA MCM3-ASSOCIATED PROTEIN"/>
    <property type="match status" value="1"/>
</dbReference>
<dbReference type="AlphaFoldDB" id="A0A1V9Y3T3"/>
<evidence type="ECO:0000313" key="3">
    <source>
        <dbReference type="Proteomes" id="UP000192247"/>
    </source>
</evidence>
<dbReference type="STRING" id="418985.A0A1V9Y3T3"/>
<dbReference type="GO" id="GO:0005819">
    <property type="term" value="C:spindle"/>
    <property type="evidence" value="ECO:0007669"/>
    <property type="project" value="TreeGrafter"/>
</dbReference>
<dbReference type="OrthoDB" id="264795at2759"/>
<dbReference type="InParanoid" id="A0A1V9Y3T3"/>
<organism evidence="2 3">
    <name type="scientific">Tropilaelaps mercedesae</name>
    <dbReference type="NCBI Taxonomy" id="418985"/>
    <lineage>
        <taxon>Eukaryota</taxon>
        <taxon>Metazoa</taxon>
        <taxon>Ecdysozoa</taxon>
        <taxon>Arthropoda</taxon>
        <taxon>Chelicerata</taxon>
        <taxon>Arachnida</taxon>
        <taxon>Acari</taxon>
        <taxon>Parasitiformes</taxon>
        <taxon>Mesostigmata</taxon>
        <taxon>Gamasina</taxon>
        <taxon>Dermanyssoidea</taxon>
        <taxon>Laelapidae</taxon>
        <taxon>Tropilaelaps</taxon>
    </lineage>
</organism>
<sequence length="359" mass="40541">MMVFIGTCQTLCPAQETRERTKYRQLHPIFERNVAIKRYNRPAAGKLTEPPENVRPPEILLEAMKHLMNVTLSEADFPACYPFIWDRLWAIRQDLTLQEANCKLTRAILAQCTRFYIASATLCVAKPVPLSVFDPVINTNHLMDTIGRLLHLYEDADVVGENRPEIELLYVLWNVDSFSCFCRASSLHPAIRSEMGGQLFDIARSFLHGNMYRLLRLARQIDNTLRWSALAPNLGAVRVRFLRALNTAYSSQACVFPLSVLARWLDMSEAACEALLNFCRIPVVSFGESGGDGNHGQKPEKNVAFLKTRTDLNLSLDKASLPHFIPADRVEELQSSIAPLVLTGYVENRQQENCGKMNG</sequence>
<dbReference type="FunCoup" id="A0A1V9Y3T3">
    <property type="interactions" value="65"/>
</dbReference>
<feature type="domain" description="SAC3/GANP/THP3 conserved" evidence="1">
    <location>
        <begin position="11"/>
        <end position="281"/>
    </location>
</feature>
<dbReference type="GO" id="GO:0051298">
    <property type="term" value="P:centrosome duplication"/>
    <property type="evidence" value="ECO:0007669"/>
    <property type="project" value="TreeGrafter"/>
</dbReference>
<evidence type="ECO:0000313" key="2">
    <source>
        <dbReference type="EMBL" id="OQR80392.1"/>
    </source>
</evidence>